<evidence type="ECO:0000313" key="2">
    <source>
        <dbReference type="Proteomes" id="UP000536835"/>
    </source>
</evidence>
<keyword evidence="2" id="KW-1185">Reference proteome</keyword>
<evidence type="ECO:0000313" key="1">
    <source>
        <dbReference type="EMBL" id="NNU15646.1"/>
    </source>
</evidence>
<reference evidence="1 2" key="1">
    <citation type="submission" date="2020-05" db="EMBL/GenBank/DDBJ databases">
        <title>Parvularcula mediterraneae sp. nov., isolated from polypropylene straw from shallow seawater of the seashore of Laganas in Zakynthos island, Greece.</title>
        <authorList>
            <person name="Szabo I."/>
            <person name="Al-Omari J."/>
            <person name="Rado J."/>
            <person name="Szerdahelyi G.S."/>
        </authorList>
    </citation>
    <scope>NUCLEOTIDE SEQUENCE [LARGE SCALE GENOMIC DNA]</scope>
    <source>
        <strain evidence="1 2">ZS-1/3</strain>
    </source>
</reference>
<dbReference type="RefSeq" id="WP_173197256.1">
    <property type="nucleotide sequence ID" value="NZ_JABFCX010000002.1"/>
</dbReference>
<accession>A0A7Y3RKE7</accession>
<evidence type="ECO:0008006" key="3">
    <source>
        <dbReference type="Google" id="ProtNLM"/>
    </source>
</evidence>
<dbReference type="Proteomes" id="UP000536835">
    <property type="component" value="Unassembled WGS sequence"/>
</dbReference>
<organism evidence="1 2">
    <name type="scientific">Parvularcula mediterranea</name>
    <dbReference type="NCBI Taxonomy" id="2732508"/>
    <lineage>
        <taxon>Bacteria</taxon>
        <taxon>Pseudomonadati</taxon>
        <taxon>Pseudomonadota</taxon>
        <taxon>Alphaproteobacteria</taxon>
        <taxon>Parvularculales</taxon>
        <taxon>Parvularculaceae</taxon>
        <taxon>Parvularcula</taxon>
    </lineage>
</organism>
<sequence>MNAIRRIALLAAVLVGLTGGELRLSFTPETPMVTLCSGGHVTEVPFDLGEEPEEEILELCCGDCVPAVTEALLRSAVSLPKRVFRSETRLPPSARRAFIDWSWRAPPSRAPPAIV</sequence>
<comment type="caution">
    <text evidence="1">The sequence shown here is derived from an EMBL/GenBank/DDBJ whole genome shotgun (WGS) entry which is preliminary data.</text>
</comment>
<name>A0A7Y3RKE7_9PROT</name>
<dbReference type="AlphaFoldDB" id="A0A7Y3RKE7"/>
<proteinExistence type="predicted"/>
<dbReference type="EMBL" id="JABFCX010000002">
    <property type="protein sequence ID" value="NNU15646.1"/>
    <property type="molecule type" value="Genomic_DNA"/>
</dbReference>
<protein>
    <recommendedName>
        <fullName evidence="3">DUF2946 domain-containing protein</fullName>
    </recommendedName>
</protein>
<gene>
    <name evidence="1" type="ORF">HK107_04860</name>
</gene>